<protein>
    <submittedName>
        <fullName evidence="2">Uncharacterized protein</fullName>
    </submittedName>
</protein>
<proteinExistence type="predicted"/>
<comment type="caution">
    <text evidence="2">The sequence shown here is derived from an EMBL/GenBank/DDBJ whole genome shotgun (WGS) entry which is preliminary data.</text>
</comment>
<feature type="compositionally biased region" description="Basic residues" evidence="1">
    <location>
        <begin position="7"/>
        <end position="20"/>
    </location>
</feature>
<feature type="compositionally biased region" description="Acidic residues" evidence="1">
    <location>
        <begin position="65"/>
        <end position="76"/>
    </location>
</feature>
<keyword evidence="3" id="KW-1185">Reference proteome</keyword>
<dbReference type="EMBL" id="BRXY01000583">
    <property type="protein sequence ID" value="GMI01731.1"/>
    <property type="molecule type" value="Genomic_DNA"/>
</dbReference>
<dbReference type="OrthoDB" id="10542521at2759"/>
<dbReference type="AlphaFoldDB" id="A0A9W7C8R8"/>
<evidence type="ECO:0000256" key="1">
    <source>
        <dbReference type="SAM" id="MobiDB-lite"/>
    </source>
</evidence>
<reference evidence="3" key="1">
    <citation type="journal article" date="2023" name="Commun. Biol.">
        <title>Genome analysis of Parmales, the sister group of diatoms, reveals the evolutionary specialization of diatoms from phago-mixotrophs to photoautotrophs.</title>
        <authorList>
            <person name="Ban H."/>
            <person name="Sato S."/>
            <person name="Yoshikawa S."/>
            <person name="Yamada K."/>
            <person name="Nakamura Y."/>
            <person name="Ichinomiya M."/>
            <person name="Sato N."/>
            <person name="Blanc-Mathieu R."/>
            <person name="Endo H."/>
            <person name="Kuwata A."/>
            <person name="Ogata H."/>
        </authorList>
    </citation>
    <scope>NUCLEOTIDE SEQUENCE [LARGE SCALE GENOMIC DNA]</scope>
    <source>
        <strain evidence="3">NIES 3701</strain>
    </source>
</reference>
<feature type="region of interest" description="Disordered" evidence="1">
    <location>
        <begin position="1"/>
        <end position="76"/>
    </location>
</feature>
<organism evidence="2 3">
    <name type="scientific">Triparma strigata</name>
    <dbReference type="NCBI Taxonomy" id="1606541"/>
    <lineage>
        <taxon>Eukaryota</taxon>
        <taxon>Sar</taxon>
        <taxon>Stramenopiles</taxon>
        <taxon>Ochrophyta</taxon>
        <taxon>Bolidophyceae</taxon>
        <taxon>Parmales</taxon>
        <taxon>Triparmaceae</taxon>
        <taxon>Triparma</taxon>
    </lineage>
</organism>
<evidence type="ECO:0000313" key="3">
    <source>
        <dbReference type="Proteomes" id="UP001165085"/>
    </source>
</evidence>
<dbReference type="Proteomes" id="UP001165085">
    <property type="component" value="Unassembled WGS sequence"/>
</dbReference>
<gene>
    <name evidence="2" type="ORF">TrST_g10398</name>
</gene>
<sequence>MSQVAKILKKKHTRKGAIRRKVTEVLVHESDPATDSDTDSESGSNQKRKIFKGKSAVKAAPQAPLDDENYGDDEIDSGEEEHDVVNAVLDEREVRSSKWKGKKKKERFSFGKSQGILSSPDIDQGMSSFLKSSATIVKRDKFAAADWRDARVIDY</sequence>
<name>A0A9W7C8R8_9STRA</name>
<feature type="compositionally biased region" description="Basic and acidic residues" evidence="1">
    <location>
        <begin position="21"/>
        <end position="31"/>
    </location>
</feature>
<accession>A0A9W7C8R8</accession>
<evidence type="ECO:0000313" key="2">
    <source>
        <dbReference type="EMBL" id="GMI01731.1"/>
    </source>
</evidence>